<dbReference type="PANTHER" id="PTHR36305">
    <property type="entry name" value="PHOSPHATIDYLGLYCEROPHOSPHATASE A"/>
    <property type="match status" value="1"/>
</dbReference>
<keyword evidence="1" id="KW-0812">Transmembrane</keyword>
<dbReference type="PIRSF" id="PIRSF006162">
    <property type="entry name" value="PgpA"/>
    <property type="match status" value="1"/>
</dbReference>
<dbReference type="Proteomes" id="UP000199045">
    <property type="component" value="Unassembled WGS sequence"/>
</dbReference>
<feature type="transmembrane region" description="Helical" evidence="1">
    <location>
        <begin position="43"/>
        <end position="61"/>
    </location>
</feature>
<protein>
    <submittedName>
        <fullName evidence="3">Phosphatidylglycerophosphatase A</fullName>
    </submittedName>
</protein>
<accession>A0A1G7RJC7</accession>
<reference evidence="3 4" key="1">
    <citation type="submission" date="2016-10" db="EMBL/GenBank/DDBJ databases">
        <authorList>
            <person name="de Groot N.N."/>
        </authorList>
    </citation>
    <scope>NUCLEOTIDE SEQUENCE [LARGE SCALE GENOMIC DNA]</scope>
    <source>
        <strain evidence="3 4">DSM 527</strain>
    </source>
</reference>
<feature type="transmembrane region" description="Helical" evidence="1">
    <location>
        <begin position="16"/>
        <end position="36"/>
    </location>
</feature>
<dbReference type="OrthoDB" id="9804091at2"/>
<evidence type="ECO:0000313" key="3">
    <source>
        <dbReference type="EMBL" id="SDG10876.1"/>
    </source>
</evidence>
<feature type="transmembrane region" description="Helical" evidence="1">
    <location>
        <begin position="81"/>
        <end position="108"/>
    </location>
</feature>
<dbReference type="GO" id="GO:0008962">
    <property type="term" value="F:phosphatidylglycerophosphatase activity"/>
    <property type="evidence" value="ECO:0007669"/>
    <property type="project" value="InterPro"/>
</dbReference>
<dbReference type="PANTHER" id="PTHR36305:SF1">
    <property type="entry name" value="PHOSPHATIDYLGLYCEROPHOSPHATASE A"/>
    <property type="match status" value="1"/>
</dbReference>
<organism evidence="3 4">
    <name type="scientific">Chitinophaga filiformis</name>
    <name type="common">Myxococcus filiformis</name>
    <name type="synonym">Flexibacter filiformis</name>
    <dbReference type="NCBI Taxonomy" id="104663"/>
    <lineage>
        <taxon>Bacteria</taxon>
        <taxon>Pseudomonadati</taxon>
        <taxon>Bacteroidota</taxon>
        <taxon>Chitinophagia</taxon>
        <taxon>Chitinophagales</taxon>
        <taxon>Chitinophagaceae</taxon>
        <taxon>Chitinophaga</taxon>
    </lineage>
</organism>
<name>A0A1G7RJC7_CHIFI</name>
<dbReference type="InterPro" id="IPR026037">
    <property type="entry name" value="PgpA"/>
</dbReference>
<dbReference type="InterPro" id="IPR007686">
    <property type="entry name" value="YutG/PgpA"/>
</dbReference>
<keyword evidence="1" id="KW-1133">Transmembrane helix</keyword>
<evidence type="ECO:0000259" key="2">
    <source>
        <dbReference type="Pfam" id="PF04608"/>
    </source>
</evidence>
<proteinExistence type="predicted"/>
<sequence length="154" mass="16596">MIRIHKIIATSLGIGYIGKGGGTVAAAVTALCWYLAQAGGNISALWQVAITIAITMLGIWSGTEVEPHWGKDDKKVVIDEVSGMCFSLLFLPVTPGYVLAGLVLFRFFDIRKPLLIRRTEALPGGWGVMMDDVVAGVYTNLLLQIVYHSNVFGG</sequence>
<keyword evidence="1" id="KW-0472">Membrane</keyword>
<dbReference type="Pfam" id="PF04608">
    <property type="entry name" value="PgpA"/>
    <property type="match status" value="1"/>
</dbReference>
<dbReference type="EMBL" id="FNBN01000003">
    <property type="protein sequence ID" value="SDG10876.1"/>
    <property type="molecule type" value="Genomic_DNA"/>
</dbReference>
<gene>
    <name evidence="3" type="ORF">SAMN04488121_103491</name>
</gene>
<evidence type="ECO:0000256" key="1">
    <source>
        <dbReference type="SAM" id="Phobius"/>
    </source>
</evidence>
<dbReference type="InterPro" id="IPR036681">
    <property type="entry name" value="PgpA-like_sf"/>
</dbReference>
<dbReference type="AlphaFoldDB" id="A0A1G7RJC7"/>
<dbReference type="CDD" id="cd06971">
    <property type="entry name" value="PgpA"/>
    <property type="match status" value="1"/>
</dbReference>
<evidence type="ECO:0000313" key="4">
    <source>
        <dbReference type="Proteomes" id="UP000199045"/>
    </source>
</evidence>
<feature type="domain" description="YutG/PgpA" evidence="2">
    <location>
        <begin position="7"/>
        <end position="146"/>
    </location>
</feature>
<dbReference type="GO" id="GO:0006629">
    <property type="term" value="P:lipid metabolic process"/>
    <property type="evidence" value="ECO:0007669"/>
    <property type="project" value="InterPro"/>
</dbReference>
<dbReference type="STRING" id="104663.SAMN04488121_103491"/>
<dbReference type="RefSeq" id="WP_089833073.1">
    <property type="nucleotide sequence ID" value="NZ_FNBN01000003.1"/>
</dbReference>
<dbReference type="SUPFAM" id="SSF101307">
    <property type="entry name" value="YutG-like"/>
    <property type="match status" value="1"/>
</dbReference>